<evidence type="ECO:0000313" key="4">
    <source>
        <dbReference type="Proteomes" id="UP000488956"/>
    </source>
</evidence>
<reference evidence="3 4" key="1">
    <citation type="submission" date="2018-09" db="EMBL/GenBank/DDBJ databases">
        <title>Genomic investigation of the strawberry pathogen Phytophthora fragariae indicates pathogenicity is determined by transcriptional variation in three key races.</title>
        <authorList>
            <person name="Adams T.M."/>
            <person name="Armitage A.D."/>
            <person name="Sobczyk M.K."/>
            <person name="Bates H.J."/>
            <person name="Dunwell J.M."/>
            <person name="Nellist C.F."/>
            <person name="Harrison R.J."/>
        </authorList>
    </citation>
    <scope>NUCLEOTIDE SEQUENCE [LARGE SCALE GENOMIC DNA]</scope>
    <source>
        <strain evidence="2 3">BC-23</strain>
        <strain evidence="1 4">ONT-3</strain>
    </source>
</reference>
<sequence length="53" mass="5945">MGCTQSQQMIEYYCVTTLDEFPVRGLGDAFEFSAKHDDVDAVLSGFERLAVRP</sequence>
<dbReference type="Proteomes" id="UP000476176">
    <property type="component" value="Unassembled WGS sequence"/>
</dbReference>
<evidence type="ECO:0000313" key="1">
    <source>
        <dbReference type="EMBL" id="KAE9069056.1"/>
    </source>
</evidence>
<evidence type="ECO:0000313" key="2">
    <source>
        <dbReference type="EMBL" id="KAE9175866.1"/>
    </source>
</evidence>
<dbReference type="EMBL" id="QXGC01003417">
    <property type="protein sequence ID" value="KAE9175866.1"/>
    <property type="molecule type" value="Genomic_DNA"/>
</dbReference>
<evidence type="ECO:0000313" key="3">
    <source>
        <dbReference type="Proteomes" id="UP000476176"/>
    </source>
</evidence>
<comment type="caution">
    <text evidence="2">The sequence shown here is derived from an EMBL/GenBank/DDBJ whole genome shotgun (WGS) entry which is preliminary data.</text>
</comment>
<accession>A0A6G0MQQ4</accession>
<organism evidence="2 3">
    <name type="scientific">Phytophthora fragariae</name>
    <dbReference type="NCBI Taxonomy" id="53985"/>
    <lineage>
        <taxon>Eukaryota</taxon>
        <taxon>Sar</taxon>
        <taxon>Stramenopiles</taxon>
        <taxon>Oomycota</taxon>
        <taxon>Peronosporomycetes</taxon>
        <taxon>Peronosporales</taxon>
        <taxon>Peronosporaceae</taxon>
        <taxon>Phytophthora</taxon>
    </lineage>
</organism>
<protein>
    <submittedName>
        <fullName evidence="2">Uncharacterized protein</fullName>
    </submittedName>
</protein>
<proteinExistence type="predicted"/>
<dbReference type="EMBL" id="QXFX01003432">
    <property type="protein sequence ID" value="KAE9069056.1"/>
    <property type="molecule type" value="Genomic_DNA"/>
</dbReference>
<gene>
    <name evidence="2" type="ORF">PF004_g26258</name>
    <name evidence="1" type="ORF">PF010_g26808</name>
</gene>
<dbReference type="Proteomes" id="UP000488956">
    <property type="component" value="Unassembled WGS sequence"/>
</dbReference>
<name>A0A6G0MQQ4_9STRA</name>
<dbReference type="AlphaFoldDB" id="A0A6G0MQQ4"/>